<organism evidence="1 2">
    <name type="scientific">Candidatus Gottesmanbacteria bacterium CG_4_10_14_0_8_um_filter_37_24</name>
    <dbReference type="NCBI Taxonomy" id="1974574"/>
    <lineage>
        <taxon>Bacteria</taxon>
        <taxon>Candidatus Gottesmaniibacteriota</taxon>
    </lineage>
</organism>
<accession>A0A2M7RR22</accession>
<reference evidence="2" key="1">
    <citation type="submission" date="2017-09" db="EMBL/GenBank/DDBJ databases">
        <title>Depth-based differentiation of microbial function through sediment-hosted aquifers and enrichment of novel symbionts in the deep terrestrial subsurface.</title>
        <authorList>
            <person name="Probst A.J."/>
            <person name="Ladd B."/>
            <person name="Jarett J.K."/>
            <person name="Geller-Mcgrath D.E."/>
            <person name="Sieber C.M.K."/>
            <person name="Emerson J.B."/>
            <person name="Anantharaman K."/>
            <person name="Thomas B.C."/>
            <person name="Malmstrom R."/>
            <person name="Stieglmeier M."/>
            <person name="Klingl A."/>
            <person name="Woyke T."/>
            <person name="Ryan C.M."/>
            <person name="Banfield J.F."/>
        </authorList>
    </citation>
    <scope>NUCLEOTIDE SEQUENCE [LARGE SCALE GENOMIC DNA]</scope>
</reference>
<dbReference type="AlphaFoldDB" id="A0A2M7RR22"/>
<dbReference type="Gene3D" id="1.20.1440.60">
    <property type="entry name" value="23S rRNA-intervening sequence"/>
    <property type="match status" value="1"/>
</dbReference>
<dbReference type="PANTHER" id="PTHR38471">
    <property type="entry name" value="FOUR HELIX BUNDLE PROTEIN"/>
    <property type="match status" value="1"/>
</dbReference>
<dbReference type="Pfam" id="PF05635">
    <property type="entry name" value="23S_rRNA_IVP"/>
    <property type="match status" value="1"/>
</dbReference>
<gene>
    <name evidence="1" type="ORF">COY59_03180</name>
</gene>
<comment type="caution">
    <text evidence="1">The sequence shown here is derived from an EMBL/GenBank/DDBJ whole genome shotgun (WGS) entry which is preliminary data.</text>
</comment>
<evidence type="ECO:0000313" key="2">
    <source>
        <dbReference type="Proteomes" id="UP000231069"/>
    </source>
</evidence>
<dbReference type="EMBL" id="PFMK01000054">
    <property type="protein sequence ID" value="PIZ02732.1"/>
    <property type="molecule type" value="Genomic_DNA"/>
</dbReference>
<dbReference type="SUPFAM" id="SSF158446">
    <property type="entry name" value="IVS-encoded protein-like"/>
    <property type="match status" value="1"/>
</dbReference>
<dbReference type="PIRSF" id="PIRSF035652">
    <property type="entry name" value="CHP02436"/>
    <property type="match status" value="1"/>
</dbReference>
<dbReference type="PANTHER" id="PTHR38471:SF2">
    <property type="entry name" value="FOUR HELIX BUNDLE PROTEIN"/>
    <property type="match status" value="1"/>
</dbReference>
<sequence>MSNQIQNPNKDKKYDLKERTSKFGKEVIWFLKTLTYNPINTPLISQLVRSATSIGANYMEADVAESKKDFQHKIAISKKEAKETLHWLQMIEAANNNVEGQCKRFSQETRELVLIFSAILRK</sequence>
<name>A0A2M7RR22_9BACT</name>
<dbReference type="Proteomes" id="UP000231069">
    <property type="component" value="Unassembled WGS sequence"/>
</dbReference>
<dbReference type="InterPro" id="IPR012657">
    <property type="entry name" value="23S_rRNA-intervening_sequence"/>
</dbReference>
<dbReference type="InterPro" id="IPR036583">
    <property type="entry name" value="23S_rRNA_IVS_sf"/>
</dbReference>
<proteinExistence type="predicted"/>
<protein>
    <submittedName>
        <fullName evidence="1">Four helix bundle protein</fullName>
    </submittedName>
</protein>
<dbReference type="NCBIfam" id="TIGR02436">
    <property type="entry name" value="four helix bundle protein"/>
    <property type="match status" value="1"/>
</dbReference>
<evidence type="ECO:0000313" key="1">
    <source>
        <dbReference type="EMBL" id="PIZ02732.1"/>
    </source>
</evidence>